<reference evidence="2 3" key="1">
    <citation type="journal article" date="2015" name="Sci. Rep.">
        <title>The power of single molecule real-time sequencing technology in the de novo assembly of a eukaryotic genome.</title>
        <authorList>
            <person name="Sakai H."/>
            <person name="Naito K."/>
            <person name="Ogiso-Tanaka E."/>
            <person name="Takahashi Y."/>
            <person name="Iseki K."/>
            <person name="Muto C."/>
            <person name="Satou K."/>
            <person name="Teruya K."/>
            <person name="Shiroma A."/>
            <person name="Shimoji M."/>
            <person name="Hirano T."/>
            <person name="Itoh T."/>
            <person name="Kaga A."/>
            <person name="Tomooka N."/>
        </authorList>
    </citation>
    <scope>NUCLEOTIDE SEQUENCE [LARGE SCALE GENOMIC DNA]</scope>
    <source>
        <strain evidence="3">cv. Shumari</strain>
    </source>
</reference>
<sequence length="116" mass="13410">TKCFWAYNTSMSILCTSIITKSSCIFSSCMISLCSHGFQMFFNILMLPGFKMFFNILQLHSFRIFFSVLLLRDVLIVMVFTCRTTSRLRHHDSNAICGHGELKHDLGFFEMGIFLD</sequence>
<accession>A0A0S3RAW5</accession>
<feature type="transmembrane region" description="Helical" evidence="1">
    <location>
        <begin position="24"/>
        <end position="42"/>
    </location>
</feature>
<keyword evidence="1" id="KW-1133">Transmembrane helix</keyword>
<keyword evidence="1" id="KW-0472">Membrane</keyword>
<feature type="non-terminal residue" evidence="2">
    <location>
        <position position="1"/>
    </location>
</feature>
<proteinExistence type="predicted"/>
<dbReference type="EMBL" id="AP015035">
    <property type="protein sequence ID" value="BAT77760.1"/>
    <property type="molecule type" value="Genomic_DNA"/>
</dbReference>
<evidence type="ECO:0000313" key="3">
    <source>
        <dbReference type="Proteomes" id="UP000291084"/>
    </source>
</evidence>
<keyword evidence="1" id="KW-0812">Transmembrane</keyword>
<protein>
    <submittedName>
        <fullName evidence="2">Uncharacterized protein</fullName>
    </submittedName>
</protein>
<organism evidence="2 3">
    <name type="scientific">Vigna angularis var. angularis</name>
    <dbReference type="NCBI Taxonomy" id="157739"/>
    <lineage>
        <taxon>Eukaryota</taxon>
        <taxon>Viridiplantae</taxon>
        <taxon>Streptophyta</taxon>
        <taxon>Embryophyta</taxon>
        <taxon>Tracheophyta</taxon>
        <taxon>Spermatophyta</taxon>
        <taxon>Magnoliopsida</taxon>
        <taxon>eudicotyledons</taxon>
        <taxon>Gunneridae</taxon>
        <taxon>Pentapetalae</taxon>
        <taxon>rosids</taxon>
        <taxon>fabids</taxon>
        <taxon>Fabales</taxon>
        <taxon>Fabaceae</taxon>
        <taxon>Papilionoideae</taxon>
        <taxon>50 kb inversion clade</taxon>
        <taxon>NPAAA clade</taxon>
        <taxon>indigoferoid/millettioid clade</taxon>
        <taxon>Phaseoleae</taxon>
        <taxon>Vigna</taxon>
    </lineage>
</organism>
<dbReference type="AlphaFoldDB" id="A0A0S3RAW5"/>
<evidence type="ECO:0000313" key="2">
    <source>
        <dbReference type="EMBL" id="BAT77760.1"/>
    </source>
</evidence>
<keyword evidence="3" id="KW-1185">Reference proteome</keyword>
<dbReference type="Proteomes" id="UP000291084">
    <property type="component" value="Chromosome 2"/>
</dbReference>
<gene>
    <name evidence="2" type="primary">Vigan.02G035500</name>
    <name evidence="2" type="ORF">VIGAN_02035500</name>
</gene>
<feature type="transmembrane region" description="Helical" evidence="1">
    <location>
        <begin position="62"/>
        <end position="82"/>
    </location>
</feature>
<evidence type="ECO:0000256" key="1">
    <source>
        <dbReference type="SAM" id="Phobius"/>
    </source>
</evidence>
<name>A0A0S3RAW5_PHAAN</name>